<sequence>ACEAAAGADVVVIFAGLPDSFESEGYDRTSMELPKCQNRLIEAVAEIRKMW</sequence>
<evidence type="ECO:0000259" key="2">
    <source>
        <dbReference type="Pfam" id="PF01915"/>
    </source>
</evidence>
<dbReference type="EMBL" id="AJWY01006095">
    <property type="protein sequence ID" value="EKC67808.1"/>
    <property type="molecule type" value="Genomic_DNA"/>
</dbReference>
<keyword evidence="3" id="KW-0326">Glycosidase</keyword>
<dbReference type="InterPro" id="IPR002772">
    <property type="entry name" value="Glyco_hydro_3_C"/>
</dbReference>
<accession>K1TDG6</accession>
<gene>
    <name evidence="3" type="ORF">LEA_09112</name>
</gene>
<feature type="non-terminal residue" evidence="3">
    <location>
        <position position="1"/>
    </location>
</feature>
<proteinExistence type="predicted"/>
<dbReference type="Gene3D" id="3.40.50.1700">
    <property type="entry name" value="Glycoside hydrolase family 3 C-terminal domain"/>
    <property type="match status" value="1"/>
</dbReference>
<feature type="domain" description="Glycoside hydrolase family 3 C-terminal" evidence="2">
    <location>
        <begin position="2"/>
        <end position="48"/>
    </location>
</feature>
<dbReference type="AlphaFoldDB" id="K1TDG6"/>
<dbReference type="Pfam" id="PF01915">
    <property type="entry name" value="Glyco_hydro_3_C"/>
    <property type="match status" value="1"/>
</dbReference>
<dbReference type="GO" id="GO:0008422">
    <property type="term" value="F:beta-glucosidase activity"/>
    <property type="evidence" value="ECO:0007669"/>
    <property type="project" value="UniProtKB-EC"/>
</dbReference>
<name>K1TDG6_9ZZZZ</name>
<keyword evidence="1 3" id="KW-0378">Hydrolase</keyword>
<protein>
    <submittedName>
        <fullName evidence="3">Protein containing Glycoside hydrolase, family 3</fullName>
        <ecNumber evidence="3">3.2.1.21</ecNumber>
    </submittedName>
</protein>
<dbReference type="InterPro" id="IPR036881">
    <property type="entry name" value="Glyco_hydro_3_C_sf"/>
</dbReference>
<evidence type="ECO:0000256" key="1">
    <source>
        <dbReference type="ARBA" id="ARBA00022801"/>
    </source>
</evidence>
<dbReference type="SUPFAM" id="SSF52279">
    <property type="entry name" value="Beta-D-glucan exohydrolase, C-terminal domain"/>
    <property type="match status" value="1"/>
</dbReference>
<dbReference type="EC" id="3.2.1.21" evidence="3"/>
<comment type="caution">
    <text evidence="3">The sequence shown here is derived from an EMBL/GenBank/DDBJ whole genome shotgun (WGS) entry which is preliminary data.</text>
</comment>
<dbReference type="GO" id="GO:0005975">
    <property type="term" value="P:carbohydrate metabolic process"/>
    <property type="evidence" value="ECO:0007669"/>
    <property type="project" value="InterPro"/>
</dbReference>
<organism evidence="3">
    <name type="scientific">human gut metagenome</name>
    <dbReference type="NCBI Taxonomy" id="408170"/>
    <lineage>
        <taxon>unclassified sequences</taxon>
        <taxon>metagenomes</taxon>
        <taxon>organismal metagenomes</taxon>
    </lineage>
</organism>
<evidence type="ECO:0000313" key="3">
    <source>
        <dbReference type="EMBL" id="EKC67808.1"/>
    </source>
</evidence>
<reference evidence="3" key="1">
    <citation type="journal article" date="2013" name="Environ. Microbiol.">
        <title>Microbiota from the distal guts of lean and obese adolescents exhibit partial functional redundancy besides clear differences in community structure.</title>
        <authorList>
            <person name="Ferrer M."/>
            <person name="Ruiz A."/>
            <person name="Lanza F."/>
            <person name="Haange S.B."/>
            <person name="Oberbach A."/>
            <person name="Till H."/>
            <person name="Bargiela R."/>
            <person name="Campoy C."/>
            <person name="Segura M.T."/>
            <person name="Richter M."/>
            <person name="von Bergen M."/>
            <person name="Seifert J."/>
            <person name="Suarez A."/>
        </authorList>
    </citation>
    <scope>NUCLEOTIDE SEQUENCE</scope>
</reference>